<evidence type="ECO:0000313" key="2">
    <source>
        <dbReference type="EMBL" id="ACN93620.1"/>
    </source>
</evidence>
<dbReference type="Proteomes" id="UP000006166">
    <property type="component" value="Plasmid SV1_lp54"/>
</dbReference>
<dbReference type="EMBL" id="CP001524">
    <property type="protein sequence ID" value="ACN93620.1"/>
    <property type="molecule type" value="Genomic_DNA"/>
</dbReference>
<keyword evidence="2" id="KW-0614">Plasmid</keyword>
<accession>A0A806C702</accession>
<protein>
    <submittedName>
        <fullName evidence="2">Uncharacterized protein</fullName>
    </submittedName>
</protein>
<proteinExistence type="predicted"/>
<feature type="coiled-coil region" evidence="1">
    <location>
        <begin position="18"/>
        <end position="52"/>
    </location>
</feature>
<organism evidence="2 3">
    <name type="scientific">Borreliella finlandensis</name>
    <dbReference type="NCBI Taxonomy" id="498741"/>
    <lineage>
        <taxon>Bacteria</taxon>
        <taxon>Pseudomonadati</taxon>
        <taxon>Spirochaetota</taxon>
        <taxon>Spirochaetia</taxon>
        <taxon>Spirochaetales</taxon>
        <taxon>Borreliaceae</taxon>
        <taxon>Borreliella</taxon>
    </lineage>
</organism>
<keyword evidence="3" id="KW-1185">Reference proteome</keyword>
<geneLocation type="plasmid" evidence="2 3">
    <name>SV1_lp54</name>
</geneLocation>
<dbReference type="AlphaFoldDB" id="A0A806C702"/>
<evidence type="ECO:0000313" key="3">
    <source>
        <dbReference type="Proteomes" id="UP000006166"/>
    </source>
</evidence>
<sequence>MLRIFNYSNQKSQEETTVSKLESIAKILEAQKEKENTEIEKINKLKEILEKLQLASI</sequence>
<name>A0A806C702_9SPIR</name>
<gene>
    <name evidence="2" type="ORF">BSV1_A113</name>
</gene>
<evidence type="ECO:0000256" key="1">
    <source>
        <dbReference type="SAM" id="Coils"/>
    </source>
</evidence>
<keyword evidence="1" id="KW-0175">Coiled coil</keyword>
<reference evidence="2 3" key="1">
    <citation type="submission" date="2009-03" db="EMBL/GenBank/DDBJ databases">
        <authorList>
            <person name="Fraser-Liggett C.M."/>
            <person name="Mongodin E.F."/>
            <person name="Casjens B."/>
            <person name="Dunn J."/>
            <person name="Luft B."/>
            <person name="Qiu W."/>
            <person name="Schutzer S."/>
            <person name="Sebastian Y."/>
        </authorList>
    </citation>
    <scope>NUCLEOTIDE SEQUENCE [LARGE SCALE GENOMIC DNA]</scope>
    <source>
        <strain evidence="2 3">SV1</strain>
        <plasmid evidence="2 3">SV1_lp54</plasmid>
    </source>
</reference>